<accession>A0A482VCA2</accession>
<keyword evidence="8" id="KW-1185">Reference proteome</keyword>
<dbReference type="InterPro" id="IPR043130">
    <property type="entry name" value="CDP-OH_PTrfase_TM_dom"/>
</dbReference>
<dbReference type="GO" id="GO:0005794">
    <property type="term" value="C:Golgi apparatus"/>
    <property type="evidence" value="ECO:0007669"/>
    <property type="project" value="TreeGrafter"/>
</dbReference>
<proteinExistence type="inferred from homology"/>
<keyword evidence="6" id="KW-0812">Transmembrane</keyword>
<dbReference type="InterPro" id="IPR014472">
    <property type="entry name" value="CHOPT"/>
</dbReference>
<feature type="transmembrane region" description="Helical" evidence="6">
    <location>
        <begin position="302"/>
        <end position="327"/>
    </location>
</feature>
<protein>
    <submittedName>
        <fullName evidence="7">Cholinephosphotransferase 1</fullName>
    </submittedName>
</protein>
<dbReference type="Pfam" id="PF01066">
    <property type="entry name" value="CDP-OH_P_transf"/>
    <property type="match status" value="1"/>
</dbReference>
<gene>
    <name evidence="7" type="ORF">BDFB_009391</name>
</gene>
<dbReference type="STRING" id="1661398.A0A482VCA2"/>
<evidence type="ECO:0000256" key="5">
    <source>
        <dbReference type="RuleBase" id="RU003750"/>
    </source>
</evidence>
<evidence type="ECO:0000256" key="3">
    <source>
        <dbReference type="ARBA" id="ARBA00022679"/>
    </source>
</evidence>
<feature type="transmembrane region" description="Helical" evidence="6">
    <location>
        <begin position="76"/>
        <end position="93"/>
    </location>
</feature>
<evidence type="ECO:0000256" key="2">
    <source>
        <dbReference type="ARBA" id="ARBA00010441"/>
    </source>
</evidence>
<evidence type="ECO:0000256" key="6">
    <source>
        <dbReference type="SAM" id="Phobius"/>
    </source>
</evidence>
<evidence type="ECO:0000313" key="8">
    <source>
        <dbReference type="Proteomes" id="UP000292052"/>
    </source>
</evidence>
<organism evidence="7 8">
    <name type="scientific">Asbolus verrucosus</name>
    <name type="common">Desert ironclad beetle</name>
    <dbReference type="NCBI Taxonomy" id="1661398"/>
    <lineage>
        <taxon>Eukaryota</taxon>
        <taxon>Metazoa</taxon>
        <taxon>Ecdysozoa</taxon>
        <taxon>Arthropoda</taxon>
        <taxon>Hexapoda</taxon>
        <taxon>Insecta</taxon>
        <taxon>Pterygota</taxon>
        <taxon>Neoptera</taxon>
        <taxon>Endopterygota</taxon>
        <taxon>Coleoptera</taxon>
        <taxon>Polyphaga</taxon>
        <taxon>Cucujiformia</taxon>
        <taxon>Tenebrionidae</taxon>
        <taxon>Pimeliinae</taxon>
        <taxon>Asbolus</taxon>
    </lineage>
</organism>
<dbReference type="AlphaFoldDB" id="A0A482VCA2"/>
<comment type="subcellular location">
    <subcellularLocation>
        <location evidence="1">Membrane</location>
    </subcellularLocation>
</comment>
<evidence type="ECO:0000313" key="7">
    <source>
        <dbReference type="EMBL" id="RZB40916.1"/>
    </source>
</evidence>
<evidence type="ECO:0000256" key="4">
    <source>
        <dbReference type="ARBA" id="ARBA00023136"/>
    </source>
</evidence>
<dbReference type="GO" id="GO:0004142">
    <property type="term" value="F:diacylglycerol cholinephosphotransferase activity"/>
    <property type="evidence" value="ECO:0007669"/>
    <property type="project" value="TreeGrafter"/>
</dbReference>
<feature type="transmembrane region" description="Helical" evidence="6">
    <location>
        <begin position="113"/>
        <end position="130"/>
    </location>
</feature>
<dbReference type="InterPro" id="IPR048254">
    <property type="entry name" value="CDP_ALCOHOL_P_TRANSF_CS"/>
</dbReference>
<keyword evidence="4 6" id="KW-0472">Membrane</keyword>
<dbReference type="GO" id="GO:0005789">
    <property type="term" value="C:endoplasmic reticulum membrane"/>
    <property type="evidence" value="ECO:0007669"/>
    <property type="project" value="TreeGrafter"/>
</dbReference>
<dbReference type="EMBL" id="QDEB01114803">
    <property type="protein sequence ID" value="RZB40916.1"/>
    <property type="molecule type" value="Genomic_DNA"/>
</dbReference>
<dbReference type="PANTHER" id="PTHR10414">
    <property type="entry name" value="ETHANOLAMINEPHOSPHOTRANSFERASE"/>
    <property type="match status" value="1"/>
</dbReference>
<dbReference type="PANTHER" id="PTHR10414:SF37">
    <property type="entry name" value="BB IN A BOXCAR, ISOFORM C"/>
    <property type="match status" value="1"/>
</dbReference>
<feature type="transmembrane region" description="Helical" evidence="6">
    <location>
        <begin position="339"/>
        <end position="359"/>
    </location>
</feature>
<dbReference type="GO" id="GO:0006646">
    <property type="term" value="P:phosphatidylethanolamine biosynthetic process"/>
    <property type="evidence" value="ECO:0007669"/>
    <property type="project" value="TreeGrafter"/>
</dbReference>
<feature type="transmembrane region" description="Helical" evidence="6">
    <location>
        <begin position="142"/>
        <end position="165"/>
    </location>
</feature>
<comment type="similarity">
    <text evidence="2 5">Belongs to the CDP-alcohol phosphatidyltransferase class-I family.</text>
</comment>
<feature type="non-terminal residue" evidence="7">
    <location>
        <position position="475"/>
    </location>
</feature>
<dbReference type="Proteomes" id="UP000292052">
    <property type="component" value="Unassembled WGS sequence"/>
</dbReference>
<dbReference type="Gene3D" id="1.20.120.1760">
    <property type="match status" value="1"/>
</dbReference>
<sequence>FSPDAKQEAPRWACGLCGLGLFIYQSLDAIDGKQARRTGTANPLGELFDHGCDSISTVFVALSACIAVQLGYYPGWMFFQCFCAVTLFYCAHWQTYVSGTLRFGRIDVTEAQYTIMGILFLSTIFGPSIWSTKFFSGTVYLWYLIPLSTLICGLWSLYQSIIVIFTGGVGKNGSTVAVFGFTVCWSHVMCSVFYMGYAHLFYTLFERIKIGGCGKNGSTVAIPGLEMDVKLIPIGMACAVAVLLAQANVSIIFTGGVGKNGSTVAVRLLQCQPVVVVTARSRKVDLNSKKAKSDHSVNFHRTLTIGTSVLSPVIPFSMVLVPAFIIYQKSPQHVYEEHPALYILAFGLVAAKVTNRLVVRFKIILELSELTYLFQVAHMTKSEMDYMDWSLLGPSMLFLNQYFNTFVKEYYILWLCMLWVVVDLLRYCYQICVEICDYLRVELFRIPYPGGPQRMHPPVVTIPTEKNGTNIKSIK</sequence>
<reference evidence="7 8" key="1">
    <citation type="submission" date="2017-03" db="EMBL/GenBank/DDBJ databases">
        <title>Genome of the blue death feigning beetle - Asbolus verrucosus.</title>
        <authorList>
            <person name="Rider S.D."/>
        </authorList>
    </citation>
    <scope>NUCLEOTIDE SEQUENCE [LARGE SCALE GENOMIC DNA]</scope>
    <source>
        <strain evidence="7">Butters</strain>
        <tissue evidence="7">Head and leg muscle</tissue>
    </source>
</reference>
<keyword evidence="3 5" id="KW-0808">Transferase</keyword>
<dbReference type="OrthoDB" id="196717at2759"/>
<feature type="transmembrane region" description="Helical" evidence="6">
    <location>
        <begin position="177"/>
        <end position="197"/>
    </location>
</feature>
<feature type="transmembrane region" description="Helical" evidence="6">
    <location>
        <begin position="231"/>
        <end position="253"/>
    </location>
</feature>
<comment type="caution">
    <text evidence="7">The sequence shown here is derived from an EMBL/GenBank/DDBJ whole genome shotgun (WGS) entry which is preliminary data.</text>
</comment>
<dbReference type="InterPro" id="IPR000462">
    <property type="entry name" value="CDP-OH_P_trans"/>
</dbReference>
<name>A0A482VCA2_ASBVE</name>
<evidence type="ECO:0000256" key="1">
    <source>
        <dbReference type="ARBA" id="ARBA00004370"/>
    </source>
</evidence>
<dbReference type="GO" id="GO:0004307">
    <property type="term" value="F:ethanolaminephosphotransferase activity"/>
    <property type="evidence" value="ECO:0007669"/>
    <property type="project" value="TreeGrafter"/>
</dbReference>
<dbReference type="PROSITE" id="PS00379">
    <property type="entry name" value="CDP_ALCOHOL_P_TRANSF"/>
    <property type="match status" value="1"/>
</dbReference>
<keyword evidence="6" id="KW-1133">Transmembrane helix</keyword>
<feature type="non-terminal residue" evidence="7">
    <location>
        <position position="1"/>
    </location>
</feature>